<dbReference type="InterPro" id="IPR009072">
    <property type="entry name" value="Histone-fold"/>
</dbReference>
<dbReference type="GO" id="GO:0046695">
    <property type="term" value="C:SLIK (SAGA-like) complex"/>
    <property type="evidence" value="ECO:0007669"/>
    <property type="project" value="InterPro"/>
</dbReference>
<proteinExistence type="inferred from homology"/>
<evidence type="ECO:0000256" key="5">
    <source>
        <dbReference type="ARBA" id="ARBA00023242"/>
    </source>
</evidence>
<evidence type="ECO:0000256" key="4">
    <source>
        <dbReference type="ARBA" id="ARBA00023163"/>
    </source>
</evidence>
<feature type="region of interest" description="Disordered" evidence="6">
    <location>
        <begin position="160"/>
        <end position="206"/>
    </location>
</feature>
<dbReference type="Pfam" id="PF07571">
    <property type="entry name" value="TAF6_C"/>
    <property type="match status" value="1"/>
</dbReference>
<keyword evidence="4" id="KW-0804">Transcription</keyword>
<dbReference type="CDD" id="cd08050">
    <property type="entry name" value="TAF6C"/>
    <property type="match status" value="1"/>
</dbReference>
<evidence type="ECO:0000256" key="3">
    <source>
        <dbReference type="ARBA" id="ARBA00023015"/>
    </source>
</evidence>
<organism evidence="8 9">
    <name type="scientific">Serendipita vermifera MAFF 305830</name>
    <dbReference type="NCBI Taxonomy" id="933852"/>
    <lineage>
        <taxon>Eukaryota</taxon>
        <taxon>Fungi</taxon>
        <taxon>Dikarya</taxon>
        <taxon>Basidiomycota</taxon>
        <taxon>Agaricomycotina</taxon>
        <taxon>Agaricomycetes</taxon>
        <taxon>Sebacinales</taxon>
        <taxon>Serendipitaceae</taxon>
        <taxon>Serendipita</taxon>
    </lineage>
</organism>
<gene>
    <name evidence="8" type="ORF">M408DRAFT_330988</name>
</gene>
<dbReference type="GO" id="GO:0016251">
    <property type="term" value="F:RNA polymerase II general transcription initiation factor activity"/>
    <property type="evidence" value="ECO:0007669"/>
    <property type="project" value="InterPro"/>
</dbReference>
<dbReference type="Gene3D" id="1.25.40.770">
    <property type="entry name" value="TAF6, C-terminal HEAT repeat domain"/>
    <property type="match status" value="1"/>
</dbReference>
<dbReference type="GO" id="GO:0046982">
    <property type="term" value="F:protein heterodimerization activity"/>
    <property type="evidence" value="ECO:0007669"/>
    <property type="project" value="InterPro"/>
</dbReference>
<dbReference type="InterPro" id="IPR011442">
    <property type="entry name" value="TAF6_C"/>
</dbReference>
<feature type="domain" description="TATA box binding protein associated factor (TAF) histone-like fold" evidence="7">
    <location>
        <begin position="18"/>
        <end position="84"/>
    </location>
</feature>
<sequence length="580" mass="62161">MSNRREQGQGPVPADGSLYSPEAVQDVAASMGLPTLPEELVQRLAKDVEYRIHQVIEEAARFTRHGKRTSMSPSDVDQALQALNIEPLYGHLPHMPTSFRRVVPAAAPSGSNAPRTNAPIYFLEDEEIDFDKALRDEKVVLPKMVSWHAHWLAVEGIQPLTIDNPPRPPLSEQKSRKQSPPRSVLAPVPAASALQPGAQNRKYKPTKHVLSRELQIYYSRLNAALLPSATTSAASGATAVQPNGAAANAAGGTGAATATTGEDGAQIPDVAMQPAGQSNAAPTMQQQQQAARRAAALASLQYDAGLQNLLPYIVRWVGQSVVTAIRNSDGGSDSERRQRELAIAGETLEVMLKVIHALIQNERLFIEPYLHQILPPLLSILLTASLPPSPPTLRRDASEILAYVSLQHGTTYPSLSERLTKTLLLALLAPSEHPVKDEGPSKMEGLDDEDIDMEGGGVDGTGPGTEQYDFFKGRMHGSSGSREGAVRGLASLSPQAVERGLIESAGARIIGAEARSDQAGEVGAVLDALEKLKPRSKAPVPLGQMDSDVKEKLEEVFGSRFARLIGKDGGWARSLLGMSE</sequence>
<comment type="subcellular location">
    <subcellularLocation>
        <location evidence="1">Nucleus</location>
    </subcellularLocation>
</comment>
<dbReference type="OrthoDB" id="361039at2759"/>
<dbReference type="STRING" id="933852.A0A0C3B0R2"/>
<dbReference type="GO" id="GO:0000124">
    <property type="term" value="C:SAGA complex"/>
    <property type="evidence" value="ECO:0007669"/>
    <property type="project" value="InterPro"/>
</dbReference>
<dbReference type="SUPFAM" id="SSF47113">
    <property type="entry name" value="Histone-fold"/>
    <property type="match status" value="1"/>
</dbReference>
<keyword evidence="5" id="KW-0539">Nucleus</keyword>
<evidence type="ECO:0000313" key="8">
    <source>
        <dbReference type="EMBL" id="KIM25804.1"/>
    </source>
</evidence>
<dbReference type="GO" id="GO:0003713">
    <property type="term" value="F:transcription coactivator activity"/>
    <property type="evidence" value="ECO:0007669"/>
    <property type="project" value="TreeGrafter"/>
</dbReference>
<dbReference type="InterPro" id="IPR016024">
    <property type="entry name" value="ARM-type_fold"/>
</dbReference>
<dbReference type="InterPro" id="IPR004823">
    <property type="entry name" value="TAF_TATA-bd_Histone-like_dom"/>
</dbReference>
<reference evidence="8 9" key="1">
    <citation type="submission" date="2014-04" db="EMBL/GenBank/DDBJ databases">
        <authorList>
            <consortium name="DOE Joint Genome Institute"/>
            <person name="Kuo A."/>
            <person name="Zuccaro A."/>
            <person name="Kohler A."/>
            <person name="Nagy L.G."/>
            <person name="Floudas D."/>
            <person name="Copeland A."/>
            <person name="Barry K.W."/>
            <person name="Cichocki N."/>
            <person name="Veneault-Fourrey C."/>
            <person name="LaButti K."/>
            <person name="Lindquist E.A."/>
            <person name="Lipzen A."/>
            <person name="Lundell T."/>
            <person name="Morin E."/>
            <person name="Murat C."/>
            <person name="Sun H."/>
            <person name="Tunlid A."/>
            <person name="Henrissat B."/>
            <person name="Grigoriev I.V."/>
            <person name="Hibbett D.S."/>
            <person name="Martin F."/>
            <person name="Nordberg H.P."/>
            <person name="Cantor M.N."/>
            <person name="Hua S.X."/>
        </authorList>
    </citation>
    <scope>NUCLEOTIDE SEQUENCE [LARGE SCALE GENOMIC DNA]</scope>
    <source>
        <strain evidence="8 9">MAFF 305830</strain>
    </source>
</reference>
<dbReference type="CDD" id="cd22931">
    <property type="entry name" value="HFD_TAF6"/>
    <property type="match status" value="1"/>
</dbReference>
<keyword evidence="9" id="KW-1185">Reference proteome</keyword>
<evidence type="ECO:0000313" key="9">
    <source>
        <dbReference type="Proteomes" id="UP000054097"/>
    </source>
</evidence>
<dbReference type="SMART" id="SM00803">
    <property type="entry name" value="TAF"/>
    <property type="match status" value="1"/>
</dbReference>
<dbReference type="AlphaFoldDB" id="A0A0C3B0R2"/>
<dbReference type="SUPFAM" id="SSF48371">
    <property type="entry name" value="ARM repeat"/>
    <property type="match status" value="1"/>
</dbReference>
<evidence type="ECO:0000256" key="1">
    <source>
        <dbReference type="ARBA" id="ARBA00004123"/>
    </source>
</evidence>
<reference evidence="9" key="2">
    <citation type="submission" date="2015-01" db="EMBL/GenBank/DDBJ databases">
        <title>Evolutionary Origins and Diversification of the Mycorrhizal Mutualists.</title>
        <authorList>
            <consortium name="DOE Joint Genome Institute"/>
            <consortium name="Mycorrhizal Genomics Consortium"/>
            <person name="Kohler A."/>
            <person name="Kuo A."/>
            <person name="Nagy L.G."/>
            <person name="Floudas D."/>
            <person name="Copeland A."/>
            <person name="Barry K.W."/>
            <person name="Cichocki N."/>
            <person name="Veneault-Fourrey C."/>
            <person name="LaButti K."/>
            <person name="Lindquist E.A."/>
            <person name="Lipzen A."/>
            <person name="Lundell T."/>
            <person name="Morin E."/>
            <person name="Murat C."/>
            <person name="Riley R."/>
            <person name="Ohm R."/>
            <person name="Sun H."/>
            <person name="Tunlid A."/>
            <person name="Henrissat B."/>
            <person name="Grigoriev I.V."/>
            <person name="Hibbett D.S."/>
            <person name="Martin F."/>
        </authorList>
    </citation>
    <scope>NUCLEOTIDE SEQUENCE [LARGE SCALE GENOMIC DNA]</scope>
    <source>
        <strain evidence="9">MAFF 305830</strain>
    </source>
</reference>
<dbReference type="InterPro" id="IPR037796">
    <property type="entry name" value="TAF6"/>
</dbReference>
<evidence type="ECO:0000256" key="6">
    <source>
        <dbReference type="SAM" id="MobiDB-lite"/>
    </source>
</evidence>
<dbReference type="Pfam" id="PF02969">
    <property type="entry name" value="TAF"/>
    <property type="match status" value="1"/>
</dbReference>
<dbReference type="GO" id="GO:0005669">
    <property type="term" value="C:transcription factor TFIID complex"/>
    <property type="evidence" value="ECO:0007669"/>
    <property type="project" value="InterPro"/>
</dbReference>
<evidence type="ECO:0000256" key="2">
    <source>
        <dbReference type="ARBA" id="ARBA00007688"/>
    </source>
</evidence>
<feature type="region of interest" description="Disordered" evidence="6">
    <location>
        <begin position="1"/>
        <end position="21"/>
    </location>
</feature>
<dbReference type="PANTHER" id="PTHR10221">
    <property type="entry name" value="TRANSCRIPTION INITIATION FACTOR TFIID SUBUNIT 6"/>
    <property type="match status" value="1"/>
</dbReference>
<protein>
    <recommendedName>
        <fullName evidence="7">TATA box binding protein associated factor (TAF) histone-like fold domain-containing protein</fullName>
    </recommendedName>
</protein>
<dbReference type="GO" id="GO:0051123">
    <property type="term" value="P:RNA polymerase II preinitiation complex assembly"/>
    <property type="evidence" value="ECO:0007669"/>
    <property type="project" value="TreeGrafter"/>
</dbReference>
<accession>A0A0C3B0R2</accession>
<keyword evidence="3" id="KW-0805">Transcription regulation</keyword>
<name>A0A0C3B0R2_SERVB</name>
<dbReference type="Gene3D" id="1.10.20.10">
    <property type="entry name" value="Histone, subunit A"/>
    <property type="match status" value="1"/>
</dbReference>
<dbReference type="PANTHER" id="PTHR10221:SF9">
    <property type="entry name" value="TRANSCRIPTION INITIATION FACTOR TFIID SUBUNIT 6"/>
    <property type="match status" value="1"/>
</dbReference>
<dbReference type="HOGENOM" id="CLU_021711_3_2_1"/>
<comment type="similarity">
    <text evidence="2">Belongs to the TAF6 family.</text>
</comment>
<dbReference type="Proteomes" id="UP000054097">
    <property type="component" value="Unassembled WGS sequence"/>
</dbReference>
<dbReference type="EMBL" id="KN824311">
    <property type="protein sequence ID" value="KIM25804.1"/>
    <property type="molecule type" value="Genomic_DNA"/>
</dbReference>
<evidence type="ECO:0000259" key="7">
    <source>
        <dbReference type="SMART" id="SM00803"/>
    </source>
</evidence>
<dbReference type="InterPro" id="IPR046344">
    <property type="entry name" value="TAF6_C_sf"/>
</dbReference>